<comment type="caution">
    <text evidence="3">The sequence shown here is derived from an EMBL/GenBank/DDBJ whole genome shotgun (WGS) entry which is preliminary data.</text>
</comment>
<evidence type="ECO:0000313" key="3">
    <source>
        <dbReference type="EMBL" id="OLA39402.1"/>
    </source>
</evidence>
<accession>A0A1Q6RAK9</accession>
<protein>
    <recommendedName>
        <fullName evidence="2">SH3b domain-containing protein</fullName>
    </recommendedName>
</protein>
<evidence type="ECO:0000313" key="4">
    <source>
        <dbReference type="Proteomes" id="UP000186777"/>
    </source>
</evidence>
<feature type="domain" description="SH3b" evidence="2">
    <location>
        <begin position="205"/>
        <end position="260"/>
    </location>
</feature>
<sequence length="264" mass="29111">MKIKNFAIGALAAAMLFTGTAVMEAAVYNTSASRLPTNIDSRCGRTEAFLLKNTRFDVKHTMTVNYAEEYVAPCFSRKGIHISDMEAKAIAFAALQMYDVQQNSNGSTVSFSAKGEADSGDGDYWLTTIFDNKKYINAFISTYDELRTENAHSIPASKGYAQYGDSMSAESLQYSNQRISNLYSKFENMDSYWAPGVKLVLTGDYVNFRTAPSTDSNVIDSLMSGEEIAPLEGTFEAEGRQWWKAINAQGKVGYVSADFVRVAC</sequence>
<dbReference type="Proteomes" id="UP000186777">
    <property type="component" value="Unassembled WGS sequence"/>
</dbReference>
<dbReference type="AlphaFoldDB" id="A0A1Q6RAK9"/>
<organism evidence="3 4">
    <name type="scientific">Phascolarctobacterium succinatutens</name>
    <dbReference type="NCBI Taxonomy" id="626940"/>
    <lineage>
        <taxon>Bacteria</taxon>
        <taxon>Bacillati</taxon>
        <taxon>Bacillota</taxon>
        <taxon>Negativicutes</taxon>
        <taxon>Acidaminococcales</taxon>
        <taxon>Acidaminococcaceae</taxon>
        <taxon>Phascolarctobacterium</taxon>
    </lineage>
</organism>
<dbReference type="Pfam" id="PF08239">
    <property type="entry name" value="SH3_3"/>
    <property type="match status" value="1"/>
</dbReference>
<dbReference type="EMBL" id="MNTG01000001">
    <property type="protein sequence ID" value="OLA39402.1"/>
    <property type="molecule type" value="Genomic_DNA"/>
</dbReference>
<feature type="chain" id="PRO_5012999595" description="SH3b domain-containing protein" evidence="1">
    <location>
        <begin position="26"/>
        <end position="264"/>
    </location>
</feature>
<evidence type="ECO:0000259" key="2">
    <source>
        <dbReference type="Pfam" id="PF08239"/>
    </source>
</evidence>
<keyword evidence="1" id="KW-0732">Signal</keyword>
<gene>
    <name evidence="3" type="ORF">BHW43_00460</name>
</gene>
<proteinExistence type="predicted"/>
<dbReference type="STRING" id="626940.BHW43_00460"/>
<name>A0A1Q6RAK9_9FIRM</name>
<feature type="signal peptide" evidence="1">
    <location>
        <begin position="1"/>
        <end position="25"/>
    </location>
</feature>
<dbReference type="Gene3D" id="2.30.30.40">
    <property type="entry name" value="SH3 Domains"/>
    <property type="match status" value="1"/>
</dbReference>
<reference evidence="3 4" key="1">
    <citation type="journal article" date="2016" name="Nat. Biotechnol.">
        <title>Measurement of bacterial replication rates in microbial communities.</title>
        <authorList>
            <person name="Brown C.T."/>
            <person name="Olm M.R."/>
            <person name="Thomas B.C."/>
            <person name="Banfield J.F."/>
        </authorList>
    </citation>
    <scope>NUCLEOTIDE SEQUENCE [LARGE SCALE GENOMIC DNA]</scope>
    <source>
        <strain evidence="3">46_33</strain>
    </source>
</reference>
<evidence type="ECO:0000256" key="1">
    <source>
        <dbReference type="SAM" id="SignalP"/>
    </source>
</evidence>
<dbReference type="InterPro" id="IPR003646">
    <property type="entry name" value="SH3-like_bac-type"/>
</dbReference>
<dbReference type="RefSeq" id="WP_303679099.1">
    <property type="nucleotide sequence ID" value="NZ_MNTG01000001.1"/>
</dbReference>